<evidence type="ECO:0000313" key="15">
    <source>
        <dbReference type="Proteomes" id="UP000186851"/>
    </source>
</evidence>
<evidence type="ECO:0000256" key="11">
    <source>
        <dbReference type="HAMAP-Rule" id="MF_00164"/>
    </source>
</evidence>
<dbReference type="Pfam" id="PF13522">
    <property type="entry name" value="GATase_6"/>
    <property type="match status" value="1"/>
</dbReference>
<evidence type="ECO:0000259" key="12">
    <source>
        <dbReference type="PROSITE" id="PS51278"/>
    </source>
</evidence>
<evidence type="ECO:0000256" key="5">
    <source>
        <dbReference type="ARBA" id="ARBA00022490"/>
    </source>
</evidence>
<dbReference type="GO" id="GO:0006047">
    <property type="term" value="P:UDP-N-acetylglucosamine metabolic process"/>
    <property type="evidence" value="ECO:0007669"/>
    <property type="project" value="TreeGrafter"/>
</dbReference>
<dbReference type="InterPro" id="IPR047084">
    <property type="entry name" value="GFAT_N"/>
</dbReference>
<dbReference type="InterPro" id="IPR017932">
    <property type="entry name" value="GATase_2_dom"/>
</dbReference>
<evidence type="ECO:0000256" key="8">
    <source>
        <dbReference type="ARBA" id="ARBA00022737"/>
    </source>
</evidence>
<reference evidence="14" key="1">
    <citation type="journal article" date="2017" name="Nature">
        <title>Asgard archaea illuminate the origin of eukaryotic cellular complexity.</title>
        <authorList>
            <person name="Zaremba-Niedzwiedzka K."/>
            <person name="Caceres E.F."/>
            <person name="Saw J.H."/>
            <person name="Backstrom D."/>
            <person name="Juzokaite L."/>
            <person name="Vancaester E."/>
            <person name="Seitz K.W."/>
            <person name="Anantharaman K."/>
            <person name="Starnawski P."/>
            <person name="Kjeldsen K.U."/>
            <person name="Scott M.B."/>
            <person name="Nunoura T."/>
            <person name="Banfield J.F."/>
            <person name="Schramm A."/>
            <person name="Baker B.J."/>
            <person name="Spang A."/>
            <person name="Ettema T.J.G."/>
        </authorList>
    </citation>
    <scope>NUCLEOTIDE SEQUENCE</scope>
    <source>
        <strain evidence="14">LCB_4</strain>
    </source>
</reference>
<dbReference type="GO" id="GO:0006487">
    <property type="term" value="P:protein N-linked glycosylation"/>
    <property type="evidence" value="ECO:0007669"/>
    <property type="project" value="TreeGrafter"/>
</dbReference>
<feature type="active site" description="Nucleophile; for GATase activity" evidence="11">
    <location>
        <position position="2"/>
    </location>
</feature>
<evidence type="ECO:0000256" key="3">
    <source>
        <dbReference type="ARBA" id="ARBA00012916"/>
    </source>
</evidence>
<dbReference type="InterPro" id="IPR046348">
    <property type="entry name" value="SIS_dom_sf"/>
</dbReference>
<dbReference type="KEGG" id="oyw:OdinLCB4_001920"/>
<dbReference type="CDD" id="cd00714">
    <property type="entry name" value="GFAT"/>
    <property type="match status" value="1"/>
</dbReference>
<dbReference type="Gene3D" id="3.60.20.10">
    <property type="entry name" value="Glutamine Phosphoribosylpyrophosphate, subunit 1, domain 1"/>
    <property type="match status" value="1"/>
</dbReference>
<evidence type="ECO:0000256" key="1">
    <source>
        <dbReference type="ARBA" id="ARBA00001031"/>
    </source>
</evidence>
<dbReference type="Gene3D" id="3.40.50.10490">
    <property type="entry name" value="Glucose-6-phosphate isomerase like protein, domain 1"/>
    <property type="match status" value="2"/>
</dbReference>
<gene>
    <name evidence="11 14" type="primary">glmS</name>
    <name evidence="14" type="ORF">OdinLCB4_001920</name>
</gene>
<evidence type="ECO:0000256" key="9">
    <source>
        <dbReference type="ARBA" id="ARBA00022962"/>
    </source>
</evidence>
<feature type="active site" description="For Fru-6P isomerization activity" evidence="11">
    <location>
        <position position="602"/>
    </location>
</feature>
<feature type="domain" description="SIS" evidence="13">
    <location>
        <begin position="455"/>
        <end position="597"/>
    </location>
</feature>
<dbReference type="PANTHER" id="PTHR10937:SF0">
    <property type="entry name" value="GLUTAMINE--FRUCTOSE-6-PHOSPHATE TRANSAMINASE (ISOMERIZING)"/>
    <property type="match status" value="1"/>
</dbReference>
<keyword evidence="9" id="KW-0315">Glutamine amidotransferase</keyword>
<dbReference type="GO" id="GO:0004360">
    <property type="term" value="F:glutamine-fructose-6-phosphate transaminase (isomerizing) activity"/>
    <property type="evidence" value="ECO:0007669"/>
    <property type="project" value="UniProtKB-UniRule"/>
</dbReference>
<evidence type="ECO:0000256" key="6">
    <source>
        <dbReference type="ARBA" id="ARBA00022576"/>
    </source>
</evidence>
<keyword evidence="8" id="KW-0677">Repeat</keyword>
<dbReference type="SUPFAM" id="SSF53697">
    <property type="entry name" value="SIS domain"/>
    <property type="match status" value="1"/>
</dbReference>
<dbReference type="HAMAP" id="MF_00164">
    <property type="entry name" value="GlmS"/>
    <property type="match status" value="1"/>
</dbReference>
<keyword evidence="6 11" id="KW-0032">Aminotransferase</keyword>
<evidence type="ECO:0000256" key="10">
    <source>
        <dbReference type="ARBA" id="ARBA00055466"/>
    </source>
</evidence>
<dbReference type="NCBIfam" id="NF001484">
    <property type="entry name" value="PRK00331.1"/>
    <property type="match status" value="1"/>
</dbReference>
<keyword evidence="5 11" id="KW-0963">Cytoplasm</keyword>
<reference evidence="14" key="2">
    <citation type="journal article" date="2022" name="Nat. Microbiol.">
        <title>A closed Candidatus Odinarchaeum chromosome exposes Asgard archaeal viruses.</title>
        <authorList>
            <person name="Tamarit D."/>
            <person name="Caceres E.F."/>
            <person name="Krupovic M."/>
            <person name="Nijland R."/>
            <person name="Eme L."/>
            <person name="Robinson N.P."/>
            <person name="Ettema T.J.G."/>
        </authorList>
    </citation>
    <scope>NUCLEOTIDE SEQUENCE</scope>
    <source>
        <strain evidence="14">LCB_4</strain>
    </source>
</reference>
<dbReference type="EMBL" id="CP091871">
    <property type="protein sequence ID" value="WEU40708.1"/>
    <property type="molecule type" value="Genomic_DNA"/>
</dbReference>
<dbReference type="GO" id="GO:0005975">
    <property type="term" value="P:carbohydrate metabolic process"/>
    <property type="evidence" value="ECO:0007669"/>
    <property type="project" value="UniProtKB-UniRule"/>
</dbReference>
<dbReference type="InterPro" id="IPR035466">
    <property type="entry name" value="GlmS/AgaS_SIS"/>
</dbReference>
<sequence length="607" mass="66470">MCGIIGVLTAEGEVGDVLSKALKRLEYRGYDSVGVATVNENKIFIKKDKGKIDEVNERLDLADIPGRIGIGHTRWATHGVPSKINSHPHSDCNNRIAVVHNGIIENYSELKEKLTRNGHKFISETDTEVIPHLIEEKLKSGLNSFNAILEAVKELKGSYAIAVLISDYPDRIYAARNESPLVIGVKDKSYVFCASDIPAFLPITNRVIFLYDGEVAELSLNGIIIKNLNGEVVEREVLEMNLTPEMAKRGGFPHFMLKEIFEQPKALKNTLRIDEGRLIEVCKILSDCDKIVFTSAGTSFYAGLCGKYFLANLARTRSDAVISSEFDEIMKNVIDDRTTVVAISQSGETSDTISAAKYAKRFGAKIISISNTVGSSLTRLADATVYTQAGPEIGVAATKTFLVQLGVLSVISSKLAELKGVISRDEYKNLLNDLNSIPEVIQLILDKTEGEVKSSTEAYYNSTSFLYLGRGISTAVAMEGALKLKEISYIHAEGYAAGESKHGPIALINSGFPVVFVAPMDSTHNKIIGNIMEMKSRGARVISVVEEDDGEVQAISDTVFRIPTTPANFFKQIVYIVPLQLFAYYMAVRKGLDPDKPRNLAKAVTVA</sequence>
<dbReference type="PROSITE" id="PS51464">
    <property type="entry name" value="SIS"/>
    <property type="match status" value="2"/>
</dbReference>
<comment type="catalytic activity">
    <reaction evidence="1 11">
        <text>D-fructose 6-phosphate + L-glutamine = D-glucosamine 6-phosphate + L-glutamate</text>
        <dbReference type="Rhea" id="RHEA:13237"/>
        <dbReference type="ChEBI" id="CHEBI:29985"/>
        <dbReference type="ChEBI" id="CHEBI:58359"/>
        <dbReference type="ChEBI" id="CHEBI:58725"/>
        <dbReference type="ChEBI" id="CHEBI:61527"/>
        <dbReference type="EC" id="2.6.1.16"/>
    </reaction>
</comment>
<evidence type="ECO:0000256" key="7">
    <source>
        <dbReference type="ARBA" id="ARBA00022679"/>
    </source>
</evidence>
<dbReference type="Proteomes" id="UP000186851">
    <property type="component" value="Chromosome"/>
</dbReference>
<organism evidence="14 15">
    <name type="scientific">Odinarchaeota yellowstonii (strain LCB_4)</name>
    <dbReference type="NCBI Taxonomy" id="1841599"/>
    <lineage>
        <taxon>Archaea</taxon>
        <taxon>Promethearchaeati</taxon>
        <taxon>Candidatus Odinarchaeota</taxon>
        <taxon>Candidatus Odinarchaeia</taxon>
        <taxon>Candidatus Odinarchaeales</taxon>
        <taxon>Candidatus Odinarchaeaceae</taxon>
        <taxon>Candidatus Odinarchaeum</taxon>
    </lineage>
</organism>
<comment type="function">
    <text evidence="10 11">Catalyzes the first step in hexosamine metabolism, converting fructose-6P into glucosamine-6P using glutamine as a nitrogen source.</text>
</comment>
<dbReference type="FunFam" id="3.40.50.10490:FF:000001">
    <property type="entry name" value="Glutamine--fructose-6-phosphate aminotransferase [isomerizing]"/>
    <property type="match status" value="1"/>
</dbReference>
<dbReference type="Pfam" id="PF01380">
    <property type="entry name" value="SIS"/>
    <property type="match status" value="2"/>
</dbReference>
<dbReference type="PANTHER" id="PTHR10937">
    <property type="entry name" value="GLUCOSAMINE--FRUCTOSE-6-PHOSPHATE AMINOTRANSFERASE, ISOMERIZING"/>
    <property type="match status" value="1"/>
</dbReference>
<dbReference type="NCBIfam" id="TIGR01135">
    <property type="entry name" value="glmS"/>
    <property type="match status" value="1"/>
</dbReference>
<dbReference type="PROSITE" id="PS51278">
    <property type="entry name" value="GATASE_TYPE_2"/>
    <property type="match status" value="1"/>
</dbReference>
<feature type="domain" description="SIS" evidence="13">
    <location>
        <begin position="281"/>
        <end position="421"/>
    </location>
</feature>
<dbReference type="CDD" id="cd05008">
    <property type="entry name" value="SIS_GlmS_GlmD_1"/>
    <property type="match status" value="1"/>
</dbReference>
<dbReference type="GO" id="GO:0097367">
    <property type="term" value="F:carbohydrate derivative binding"/>
    <property type="evidence" value="ECO:0007669"/>
    <property type="project" value="InterPro"/>
</dbReference>
<dbReference type="SUPFAM" id="SSF56235">
    <property type="entry name" value="N-terminal nucleophile aminohydrolases (Ntn hydrolases)"/>
    <property type="match status" value="1"/>
</dbReference>
<dbReference type="AlphaFoldDB" id="A0AAF0D2W4"/>
<dbReference type="InterPro" id="IPR001347">
    <property type="entry name" value="SIS_dom"/>
</dbReference>
<evidence type="ECO:0000313" key="14">
    <source>
        <dbReference type="EMBL" id="WEU40708.1"/>
    </source>
</evidence>
<dbReference type="CDD" id="cd05009">
    <property type="entry name" value="SIS_GlmS_GlmD_2"/>
    <property type="match status" value="1"/>
</dbReference>
<evidence type="ECO:0000256" key="2">
    <source>
        <dbReference type="ARBA" id="ARBA00004496"/>
    </source>
</evidence>
<protein>
    <recommendedName>
        <fullName evidence="4 11">Glutamine--fructose-6-phosphate aminotransferase [isomerizing]</fullName>
        <ecNumber evidence="3 11">2.6.1.16</ecNumber>
    </recommendedName>
    <alternativeName>
        <fullName evidence="11">D-fructose-6-phosphate amidotransferase</fullName>
    </alternativeName>
    <alternativeName>
        <fullName evidence="11">GFAT</fullName>
    </alternativeName>
    <alternativeName>
        <fullName evidence="11">Glucosamine-6-phosphate synthase</fullName>
    </alternativeName>
    <alternativeName>
        <fullName evidence="11">Hexosephosphate aminotransferase</fullName>
    </alternativeName>
    <alternativeName>
        <fullName evidence="11">L-glutamine--D-fructose-6-phosphate amidotransferase</fullName>
    </alternativeName>
</protein>
<dbReference type="InterPro" id="IPR005855">
    <property type="entry name" value="GFAT"/>
</dbReference>
<evidence type="ECO:0000256" key="4">
    <source>
        <dbReference type="ARBA" id="ARBA00016090"/>
    </source>
</evidence>
<dbReference type="EC" id="2.6.1.16" evidence="3 11"/>
<dbReference type="InterPro" id="IPR035490">
    <property type="entry name" value="GlmS/FrlB_SIS"/>
</dbReference>
<proteinExistence type="inferred from homology"/>
<dbReference type="FunFam" id="3.60.20.10:FF:000006">
    <property type="entry name" value="Glutamine--fructose-6-phosphate aminotransferase [isomerizing]"/>
    <property type="match status" value="1"/>
</dbReference>
<feature type="domain" description="Glutamine amidotransferase type-2" evidence="12">
    <location>
        <begin position="2"/>
        <end position="221"/>
    </location>
</feature>
<comment type="subcellular location">
    <subcellularLocation>
        <location evidence="2 11">Cytoplasm</location>
    </subcellularLocation>
</comment>
<dbReference type="InterPro" id="IPR029055">
    <property type="entry name" value="Ntn_hydrolases_N"/>
</dbReference>
<comment type="subunit">
    <text evidence="11">Homodimer.</text>
</comment>
<feature type="initiator methionine" description="Removed" evidence="11">
    <location>
        <position position="1"/>
    </location>
</feature>
<keyword evidence="7 11" id="KW-0808">Transferase</keyword>
<evidence type="ECO:0000259" key="13">
    <source>
        <dbReference type="PROSITE" id="PS51464"/>
    </source>
</evidence>
<accession>A0AAF0D2W4</accession>
<dbReference type="GO" id="GO:0006002">
    <property type="term" value="P:fructose 6-phosphate metabolic process"/>
    <property type="evidence" value="ECO:0007669"/>
    <property type="project" value="TreeGrafter"/>
</dbReference>
<dbReference type="GO" id="GO:0005737">
    <property type="term" value="C:cytoplasm"/>
    <property type="evidence" value="ECO:0007669"/>
    <property type="project" value="UniProtKB-SubCell"/>
</dbReference>
<name>A0AAF0D2W4_ODILC</name>